<evidence type="ECO:0000313" key="5">
    <source>
        <dbReference type="Proteomes" id="UP000321749"/>
    </source>
</evidence>
<keyword evidence="5" id="KW-1185">Reference proteome</keyword>
<evidence type="ECO:0000313" key="4">
    <source>
        <dbReference type="EMBL" id="GEK79225.1"/>
    </source>
</evidence>
<dbReference type="PANTHER" id="PTHR22789">
    <property type="entry name" value="FUCULOSE PHOSPHATE ALDOLASE"/>
    <property type="match status" value="1"/>
</dbReference>
<dbReference type="SMART" id="SM01007">
    <property type="entry name" value="Aldolase_II"/>
    <property type="match status" value="1"/>
</dbReference>
<dbReference type="Pfam" id="PF00596">
    <property type="entry name" value="Aldolase_II"/>
    <property type="match status" value="1"/>
</dbReference>
<dbReference type="InterPro" id="IPR036409">
    <property type="entry name" value="Aldolase_II/adducin_N_sf"/>
</dbReference>
<dbReference type="GO" id="GO:0046872">
    <property type="term" value="F:metal ion binding"/>
    <property type="evidence" value="ECO:0007669"/>
    <property type="project" value="UniProtKB-KW"/>
</dbReference>
<dbReference type="InterPro" id="IPR001303">
    <property type="entry name" value="Aldolase_II/adducin_N"/>
</dbReference>
<evidence type="ECO:0000259" key="3">
    <source>
        <dbReference type="SMART" id="SM01007"/>
    </source>
</evidence>
<accession>A0AA87REY2</accession>
<dbReference type="AlphaFoldDB" id="A0AA87REY2"/>
<dbReference type="GO" id="GO:0019323">
    <property type="term" value="P:pentose catabolic process"/>
    <property type="evidence" value="ECO:0007669"/>
    <property type="project" value="TreeGrafter"/>
</dbReference>
<dbReference type="RefSeq" id="WP_146792593.1">
    <property type="nucleotide sequence ID" value="NZ_BJUU01000002.1"/>
</dbReference>
<sequence length="269" mass="28015">MTAHEAQPAPADQLLAPADQLLALAHAVGEPRRELAILGEGNVSARLDPAGDGAGRMLVKASGSTLATAGAEDLVECELAPILAALDAADADDEAVGAALMASRVDPEAKRPSVEALLHAVVLAAGAGAACHTHPVSANGILCSDRAELIAAGALFPDSIVVLGQHALFVPYLDPGRDLALHMRDALAAFVAQHGQLPKIAYLQNHGIFAIGEDAAECLRITEMADKHARILTAALAVGEPVFLGDDVLDRIENRADEHHRRRVLQGKR</sequence>
<dbReference type="SUPFAM" id="SSF53639">
    <property type="entry name" value="AraD/HMP-PK domain-like"/>
    <property type="match status" value="1"/>
</dbReference>
<organism evidence="4 5">
    <name type="scientific">Agrococcus baldri</name>
    <dbReference type="NCBI Taxonomy" id="153730"/>
    <lineage>
        <taxon>Bacteria</taxon>
        <taxon>Bacillati</taxon>
        <taxon>Actinomycetota</taxon>
        <taxon>Actinomycetes</taxon>
        <taxon>Micrococcales</taxon>
        <taxon>Microbacteriaceae</taxon>
        <taxon>Agrococcus</taxon>
    </lineage>
</organism>
<evidence type="ECO:0000256" key="1">
    <source>
        <dbReference type="ARBA" id="ARBA00022723"/>
    </source>
</evidence>
<keyword evidence="2" id="KW-0456">Lyase</keyword>
<evidence type="ECO:0000256" key="2">
    <source>
        <dbReference type="ARBA" id="ARBA00023239"/>
    </source>
</evidence>
<gene>
    <name evidence="4" type="ORF">ABA31_05760</name>
</gene>
<keyword evidence="1" id="KW-0479">Metal-binding</keyword>
<reference evidence="4 5" key="1">
    <citation type="submission" date="2019-07" db="EMBL/GenBank/DDBJ databases">
        <title>Whole genome shotgun sequence of Agrococcus baldri NBRC 103055.</title>
        <authorList>
            <person name="Hosoyama A."/>
            <person name="Uohara A."/>
            <person name="Ohji S."/>
            <person name="Ichikawa N."/>
        </authorList>
    </citation>
    <scope>NUCLEOTIDE SEQUENCE [LARGE SCALE GENOMIC DNA]</scope>
    <source>
        <strain evidence="4 5">NBRC 103055</strain>
    </source>
</reference>
<dbReference type="InterPro" id="IPR050197">
    <property type="entry name" value="Aldolase_class_II_sugar_metab"/>
</dbReference>
<dbReference type="GO" id="GO:0005829">
    <property type="term" value="C:cytosol"/>
    <property type="evidence" value="ECO:0007669"/>
    <property type="project" value="TreeGrafter"/>
</dbReference>
<protein>
    <recommendedName>
        <fullName evidence="3">Class II aldolase/adducin N-terminal domain-containing protein</fullName>
    </recommendedName>
</protein>
<feature type="domain" description="Class II aldolase/adducin N-terminal" evidence="3">
    <location>
        <begin position="19"/>
        <end position="233"/>
    </location>
</feature>
<dbReference type="PANTHER" id="PTHR22789:SF0">
    <property type="entry name" value="3-OXO-TETRONATE 4-PHOSPHATE DECARBOXYLASE-RELATED"/>
    <property type="match status" value="1"/>
</dbReference>
<proteinExistence type="predicted"/>
<dbReference type="GO" id="GO:0016832">
    <property type="term" value="F:aldehyde-lyase activity"/>
    <property type="evidence" value="ECO:0007669"/>
    <property type="project" value="TreeGrafter"/>
</dbReference>
<dbReference type="EMBL" id="BJUU01000002">
    <property type="protein sequence ID" value="GEK79225.1"/>
    <property type="molecule type" value="Genomic_DNA"/>
</dbReference>
<dbReference type="Gene3D" id="3.40.225.10">
    <property type="entry name" value="Class II aldolase/adducin N-terminal domain"/>
    <property type="match status" value="1"/>
</dbReference>
<dbReference type="Proteomes" id="UP000321749">
    <property type="component" value="Unassembled WGS sequence"/>
</dbReference>
<comment type="caution">
    <text evidence="4">The sequence shown here is derived from an EMBL/GenBank/DDBJ whole genome shotgun (WGS) entry which is preliminary data.</text>
</comment>
<name>A0AA87REY2_9MICO</name>